<dbReference type="InterPro" id="IPR013173">
    <property type="entry name" value="DNA_primase_DnaG_DnaB-bd_dom"/>
</dbReference>
<comment type="function">
    <text evidence="12 13">RNA polymerase that catalyzes the synthesis of short RNA molecules used as primers for DNA polymerase during DNA replication.</text>
</comment>
<evidence type="ECO:0000256" key="12">
    <source>
        <dbReference type="HAMAP-Rule" id="MF_00974"/>
    </source>
</evidence>
<comment type="cofactor">
    <cofactor evidence="12 13 14">
        <name>Zn(2+)</name>
        <dbReference type="ChEBI" id="CHEBI:29105"/>
    </cofactor>
    <text evidence="12 13 14">Binds 1 zinc ion per monomer.</text>
</comment>
<dbReference type="InterPro" id="IPR036977">
    <property type="entry name" value="DNA_primase_Znf_CHC2"/>
</dbReference>
<comment type="caution">
    <text evidence="16">The sequence shown here is derived from an EMBL/GenBank/DDBJ whole genome shotgun (WGS) entry which is preliminary data.</text>
</comment>
<dbReference type="Gene3D" id="1.10.860.10">
    <property type="entry name" value="DNAb Helicase, Chain A"/>
    <property type="match status" value="1"/>
</dbReference>
<dbReference type="GO" id="GO:0005737">
    <property type="term" value="C:cytoplasm"/>
    <property type="evidence" value="ECO:0007669"/>
    <property type="project" value="TreeGrafter"/>
</dbReference>
<dbReference type="InterPro" id="IPR050219">
    <property type="entry name" value="DnaG_primase"/>
</dbReference>
<dbReference type="FunFam" id="3.90.580.10:FF:000001">
    <property type="entry name" value="DNA primase"/>
    <property type="match status" value="1"/>
</dbReference>
<evidence type="ECO:0000256" key="9">
    <source>
        <dbReference type="ARBA" id="ARBA00022842"/>
    </source>
</evidence>
<feature type="zinc finger region" description="CHC2-type" evidence="12 14">
    <location>
        <begin position="39"/>
        <end position="63"/>
    </location>
</feature>
<dbReference type="NCBIfam" id="TIGR01391">
    <property type="entry name" value="dnaG"/>
    <property type="match status" value="1"/>
</dbReference>
<dbReference type="GO" id="GO:0000428">
    <property type="term" value="C:DNA-directed RNA polymerase complex"/>
    <property type="evidence" value="ECO:0007669"/>
    <property type="project" value="UniProtKB-KW"/>
</dbReference>
<dbReference type="InterPro" id="IPR034151">
    <property type="entry name" value="TOPRIM_DnaG_bac"/>
</dbReference>
<comment type="domain">
    <text evidence="12">Contains an N-terminal zinc-binding domain, a central core domain that contains the primase activity, and a C-terminal DnaB-binding domain.</text>
</comment>
<dbReference type="InterPro" id="IPR037068">
    <property type="entry name" value="DNA_primase_core_N_sf"/>
</dbReference>
<dbReference type="Gene3D" id="3.90.580.10">
    <property type="entry name" value="Zinc finger, CHC2-type domain"/>
    <property type="match status" value="1"/>
</dbReference>
<evidence type="ECO:0000313" key="16">
    <source>
        <dbReference type="EMBL" id="TEA28161.1"/>
    </source>
</evidence>
<dbReference type="SMART" id="SM00493">
    <property type="entry name" value="TOPRIM"/>
    <property type="match status" value="1"/>
</dbReference>
<reference evidence="16 17" key="1">
    <citation type="journal article" date="2014" name="Appl. Environ. Microbiol.">
        <title>Genomic features of a bumble bee symbiont reflect its host environment.</title>
        <authorList>
            <person name="Martinson V.G."/>
            <person name="Magoc T."/>
            <person name="Koch H."/>
            <person name="Salzberg S.L."/>
            <person name="Moran N.A."/>
        </authorList>
    </citation>
    <scope>NUCLEOTIDE SEQUENCE [LARGE SCALE GENOMIC DNA]</scope>
    <source>
        <strain evidence="16 17">Bimp</strain>
    </source>
</reference>
<dbReference type="PROSITE" id="PS50880">
    <property type="entry name" value="TOPRIM"/>
    <property type="match status" value="1"/>
</dbReference>
<dbReference type="FunFam" id="3.40.1360.10:FF:000002">
    <property type="entry name" value="DNA primase"/>
    <property type="match status" value="1"/>
</dbReference>
<dbReference type="SMART" id="SM00766">
    <property type="entry name" value="DnaG_DnaB_bind"/>
    <property type="match status" value="1"/>
</dbReference>
<dbReference type="Pfam" id="PF13155">
    <property type="entry name" value="Toprim_2"/>
    <property type="match status" value="1"/>
</dbReference>
<accession>A0AB94IF73</accession>
<keyword evidence="6 12" id="KW-0479">Metal-binding</keyword>
<keyword evidence="2 12" id="KW-0639">Primosome</keyword>
<dbReference type="EMBL" id="AWGA01000006">
    <property type="protein sequence ID" value="TEA28161.1"/>
    <property type="molecule type" value="Genomic_DNA"/>
</dbReference>
<dbReference type="GO" id="GO:0003899">
    <property type="term" value="F:DNA-directed RNA polymerase activity"/>
    <property type="evidence" value="ECO:0007669"/>
    <property type="project" value="UniProtKB-UniRule"/>
</dbReference>
<keyword evidence="9" id="KW-0460">Magnesium</keyword>
<keyword evidence="10 12" id="KW-0238">DNA-binding</keyword>
<keyword evidence="4 12" id="KW-0548">Nucleotidyltransferase</keyword>
<dbReference type="HAMAP" id="MF_00974">
    <property type="entry name" value="DNA_primase_DnaG"/>
    <property type="match status" value="1"/>
</dbReference>
<dbReference type="SUPFAM" id="SSF56731">
    <property type="entry name" value="DNA primase core"/>
    <property type="match status" value="1"/>
</dbReference>
<dbReference type="Gene3D" id="1.20.50.20">
    <property type="entry name" value="DnaG, RNA polymerase domain, helical bundle"/>
    <property type="match status" value="1"/>
</dbReference>
<evidence type="ECO:0000256" key="5">
    <source>
        <dbReference type="ARBA" id="ARBA00022705"/>
    </source>
</evidence>
<evidence type="ECO:0000256" key="14">
    <source>
        <dbReference type="PIRSR" id="PIRSR002811-1"/>
    </source>
</evidence>
<dbReference type="PIRSF" id="PIRSF002811">
    <property type="entry name" value="DnaG"/>
    <property type="match status" value="1"/>
</dbReference>
<feature type="domain" description="Toprim" evidence="15">
    <location>
        <begin position="262"/>
        <end position="343"/>
    </location>
</feature>
<keyword evidence="7 12" id="KW-0863">Zinc-finger</keyword>
<keyword evidence="1 12" id="KW-0240">DNA-directed RNA polymerase</keyword>
<dbReference type="Pfam" id="PF10410">
    <property type="entry name" value="DnaB_bind"/>
    <property type="match status" value="1"/>
</dbReference>
<sequence>MKYIPKDFIFDLVARTNIVDVISQRVKIKKKGNNYFGCCPFHNEKTASFSVSDKKQIFYCFGCGASGSVIDFIMEFDRLSFVETIEELANLHALTVPYANGSSDKNKTLSANNIRADLYSLLNSVANFYHQKLYTPEAAGAREYLKKRGLDQAIIQRFNLGYSPDSWNETHKTLANNPTLLQLYDQAGMLVTNDNQKQYDRFRGRIMFPIRDRRGNVIAFGGRTIKADDNVKYLNSPETNLFHKGRQLYGLYEALEKQRNPTRLLVVEGYMDVVALAQYGIDYAVAALGTATTDEHIKLLFRTTDNIIFCYDGDNAGRRAAWRALNTLLPSMMDGKQINFVFLPEGEDPDSMVRKEGKVAFEQRLADAQPLSNFLFEGLLKQADISTLEGKAKLSNIAIPMINLVQAENFNQSLRRRLGDYLGLLDSIQINGLFSQSPRNTSDQPSIATQQPMELKLTTMRILIGLLLQYPELAKTITDKQSIGYSTLPGTDIFLKLLAICDHYPDITTAQLLSEFDQAENKVVLQHLKTLAVWEHRYDEHDIAMIFTDTLKALYDNILAQRQEALIAKARITGLNEQEKKELSTLLVLLKKG</sequence>
<dbReference type="InterPro" id="IPR006171">
    <property type="entry name" value="TOPRIM_dom"/>
</dbReference>
<keyword evidence="8 12" id="KW-0862">Zinc</keyword>
<evidence type="ECO:0000259" key="15">
    <source>
        <dbReference type="PROSITE" id="PS50880"/>
    </source>
</evidence>
<evidence type="ECO:0000256" key="11">
    <source>
        <dbReference type="ARBA" id="ARBA00023163"/>
    </source>
</evidence>
<dbReference type="InterPro" id="IPR006295">
    <property type="entry name" value="DNA_primase_DnaG"/>
</dbReference>
<dbReference type="SUPFAM" id="SSF117023">
    <property type="entry name" value="DNA primase DnaG, C-terminal domain"/>
    <property type="match status" value="1"/>
</dbReference>
<keyword evidence="3 12" id="KW-0808">Transferase</keyword>
<keyword evidence="5 12" id="KW-0235">DNA replication</keyword>
<evidence type="ECO:0000256" key="1">
    <source>
        <dbReference type="ARBA" id="ARBA00022478"/>
    </source>
</evidence>
<dbReference type="CDD" id="cd03364">
    <property type="entry name" value="TOPRIM_DnaG_primases"/>
    <property type="match status" value="1"/>
</dbReference>
<dbReference type="Pfam" id="PF08275">
    <property type="entry name" value="DNAG_N"/>
    <property type="match status" value="1"/>
</dbReference>
<dbReference type="AlphaFoldDB" id="A0AB94IF73"/>
<proteinExistence type="inferred from homology"/>
<dbReference type="InterPro" id="IPR019475">
    <property type="entry name" value="DNA_primase_DnaB-bd"/>
</dbReference>
<evidence type="ECO:0000256" key="3">
    <source>
        <dbReference type="ARBA" id="ARBA00022679"/>
    </source>
</evidence>
<dbReference type="SUPFAM" id="SSF57783">
    <property type="entry name" value="Zinc beta-ribbon"/>
    <property type="match status" value="1"/>
</dbReference>
<dbReference type="Gene3D" id="3.90.980.10">
    <property type="entry name" value="DNA primase, catalytic core, N-terminal domain"/>
    <property type="match status" value="1"/>
</dbReference>
<keyword evidence="11 12" id="KW-0804">Transcription</keyword>
<evidence type="ECO:0000256" key="4">
    <source>
        <dbReference type="ARBA" id="ARBA00022695"/>
    </source>
</evidence>
<dbReference type="InterPro" id="IPR002694">
    <property type="entry name" value="Znf_CHC2"/>
</dbReference>
<dbReference type="Pfam" id="PF08278">
    <property type="entry name" value="DnaG_DnaB_bind"/>
    <property type="match status" value="1"/>
</dbReference>
<dbReference type="InterPro" id="IPR016136">
    <property type="entry name" value="DNA_helicase_N/primase_C"/>
</dbReference>
<evidence type="ECO:0000256" key="8">
    <source>
        <dbReference type="ARBA" id="ARBA00022833"/>
    </source>
</evidence>
<dbReference type="Pfam" id="PF01807">
    <property type="entry name" value="Zn_ribbon_DnaG"/>
    <property type="match status" value="1"/>
</dbReference>
<dbReference type="InterPro" id="IPR013264">
    <property type="entry name" value="DNAG_N"/>
</dbReference>
<dbReference type="PANTHER" id="PTHR30313:SF2">
    <property type="entry name" value="DNA PRIMASE"/>
    <property type="match status" value="1"/>
</dbReference>
<dbReference type="GO" id="GO:0003677">
    <property type="term" value="F:DNA binding"/>
    <property type="evidence" value="ECO:0007669"/>
    <property type="project" value="UniProtKB-KW"/>
</dbReference>
<dbReference type="InterPro" id="IPR030846">
    <property type="entry name" value="DnaG_bac"/>
</dbReference>
<keyword evidence="17" id="KW-1185">Reference proteome</keyword>
<dbReference type="Proteomes" id="UP000506160">
    <property type="component" value="Unassembled WGS sequence"/>
</dbReference>
<dbReference type="GO" id="GO:1990077">
    <property type="term" value="C:primosome complex"/>
    <property type="evidence" value="ECO:0007669"/>
    <property type="project" value="UniProtKB-KW"/>
</dbReference>
<dbReference type="Gene3D" id="3.40.1360.10">
    <property type="match status" value="1"/>
</dbReference>
<comment type="subunit">
    <text evidence="12">Monomer. Interacts with DnaB.</text>
</comment>
<dbReference type="RefSeq" id="WP_024495181.1">
    <property type="nucleotide sequence ID" value="NZ_AWGA01000006.1"/>
</dbReference>
<dbReference type="SMART" id="SM00400">
    <property type="entry name" value="ZnF_CHCC"/>
    <property type="match status" value="1"/>
</dbReference>
<dbReference type="GO" id="GO:0008270">
    <property type="term" value="F:zinc ion binding"/>
    <property type="evidence" value="ECO:0007669"/>
    <property type="project" value="UniProtKB-UniRule"/>
</dbReference>
<evidence type="ECO:0000256" key="2">
    <source>
        <dbReference type="ARBA" id="ARBA00022515"/>
    </source>
</evidence>
<organism evidence="16 17">
    <name type="scientific">Candidatus Schmidhempelia bombi str. Bimp</name>
    <dbReference type="NCBI Taxonomy" id="1387197"/>
    <lineage>
        <taxon>Bacteria</taxon>
        <taxon>Pseudomonadati</taxon>
        <taxon>Pseudomonadota</taxon>
        <taxon>Gammaproteobacteria</taxon>
        <taxon>Orbales</taxon>
        <taxon>Orbaceae</taxon>
        <taxon>Candidatus Schmidhempelia</taxon>
    </lineage>
</organism>
<name>A0AB94IF73_9GAMM</name>
<evidence type="ECO:0000313" key="17">
    <source>
        <dbReference type="Proteomes" id="UP000506160"/>
    </source>
</evidence>
<evidence type="ECO:0000256" key="13">
    <source>
        <dbReference type="PIRNR" id="PIRNR002811"/>
    </source>
</evidence>
<dbReference type="PANTHER" id="PTHR30313">
    <property type="entry name" value="DNA PRIMASE"/>
    <property type="match status" value="1"/>
</dbReference>
<evidence type="ECO:0000256" key="6">
    <source>
        <dbReference type="ARBA" id="ARBA00022723"/>
    </source>
</evidence>
<dbReference type="GO" id="GO:0006269">
    <property type="term" value="P:DNA replication, synthesis of primer"/>
    <property type="evidence" value="ECO:0007669"/>
    <property type="project" value="UniProtKB-UniRule"/>
</dbReference>
<evidence type="ECO:0000256" key="7">
    <source>
        <dbReference type="ARBA" id="ARBA00022771"/>
    </source>
</evidence>
<protein>
    <recommendedName>
        <fullName evidence="12 13">DNA primase</fullName>
        <ecNumber evidence="12">2.7.7.101</ecNumber>
    </recommendedName>
</protein>
<gene>
    <name evidence="12" type="primary">dnaG</name>
    <name evidence="16" type="ORF">O970_00195</name>
</gene>
<dbReference type="EC" id="2.7.7.101" evidence="12"/>
<evidence type="ECO:0000256" key="10">
    <source>
        <dbReference type="ARBA" id="ARBA00023125"/>
    </source>
</evidence>
<dbReference type="FunFam" id="3.90.980.10:FF:000001">
    <property type="entry name" value="DNA primase"/>
    <property type="match status" value="1"/>
</dbReference>
<comment type="similarity">
    <text evidence="12 13">Belongs to the DnaG primase family.</text>
</comment>
<comment type="catalytic activity">
    <reaction evidence="12">
        <text>ssDNA + n NTP = ssDNA/pppN(pN)n-1 hybrid + (n-1) diphosphate.</text>
        <dbReference type="EC" id="2.7.7.101"/>
    </reaction>
</comment>